<organism evidence="1">
    <name type="scientific">Solanum chacoense</name>
    <name type="common">Chaco potato</name>
    <dbReference type="NCBI Taxonomy" id="4108"/>
    <lineage>
        <taxon>Eukaryota</taxon>
        <taxon>Viridiplantae</taxon>
        <taxon>Streptophyta</taxon>
        <taxon>Embryophyta</taxon>
        <taxon>Tracheophyta</taxon>
        <taxon>Spermatophyta</taxon>
        <taxon>Magnoliopsida</taxon>
        <taxon>eudicotyledons</taxon>
        <taxon>Gunneridae</taxon>
        <taxon>Pentapetalae</taxon>
        <taxon>asterids</taxon>
        <taxon>lamiids</taxon>
        <taxon>Solanales</taxon>
        <taxon>Solanaceae</taxon>
        <taxon>Solanoideae</taxon>
        <taxon>Solaneae</taxon>
        <taxon>Solanum</taxon>
    </lineage>
</organism>
<reference evidence="1" key="1">
    <citation type="submission" date="2015-12" db="EMBL/GenBank/DDBJ databases">
        <title>Gene expression during late stages of embryo sac development: a critical building block for successful pollen-pistil interactions.</title>
        <authorList>
            <person name="Liu Y."/>
            <person name="Joly V."/>
            <person name="Sabar M."/>
            <person name="Matton D.P."/>
        </authorList>
    </citation>
    <scope>NUCLEOTIDE SEQUENCE</scope>
</reference>
<accession>A0A0V0GGE4</accession>
<evidence type="ECO:0000313" key="1">
    <source>
        <dbReference type="EMBL" id="JAP07329.1"/>
    </source>
</evidence>
<sequence>SPSWASSFFPLHFERVMEVQNSFIESANLEKLKNKSLELTYRSRKAKKMGCIYPIYTDIHQLYTKNGIE</sequence>
<feature type="non-terminal residue" evidence="1">
    <location>
        <position position="1"/>
    </location>
</feature>
<protein>
    <submittedName>
        <fullName evidence="1">Putative ovule protein</fullName>
    </submittedName>
</protein>
<dbReference type="AlphaFoldDB" id="A0A0V0GGE4"/>
<proteinExistence type="predicted"/>
<dbReference type="EMBL" id="GEDG01038987">
    <property type="protein sequence ID" value="JAP07329.1"/>
    <property type="molecule type" value="Transcribed_RNA"/>
</dbReference>
<name>A0A0V0GGE4_SOLCH</name>